<dbReference type="PANTHER" id="PTHR25465">
    <property type="entry name" value="B-BOX DOMAIN CONTAINING"/>
    <property type="match status" value="1"/>
</dbReference>
<dbReference type="InterPro" id="IPR001870">
    <property type="entry name" value="B30.2/SPRY"/>
</dbReference>
<evidence type="ECO:0000259" key="8">
    <source>
        <dbReference type="PROSITE" id="PS50188"/>
    </source>
</evidence>
<dbReference type="InterPro" id="IPR013083">
    <property type="entry name" value="Znf_RING/FYVE/PHD"/>
</dbReference>
<evidence type="ECO:0000256" key="1">
    <source>
        <dbReference type="ARBA" id="ARBA00022588"/>
    </source>
</evidence>
<dbReference type="Gene3D" id="3.30.40.10">
    <property type="entry name" value="Zinc/RING finger domain, C3HC4 (zinc finger)"/>
    <property type="match status" value="1"/>
</dbReference>
<evidence type="ECO:0000313" key="9">
    <source>
        <dbReference type="Ensembl" id="ENSSMAP00000002433.2"/>
    </source>
</evidence>
<dbReference type="Pfam" id="PF00622">
    <property type="entry name" value="SPRY"/>
    <property type="match status" value="1"/>
</dbReference>
<evidence type="ECO:0000256" key="2">
    <source>
        <dbReference type="ARBA" id="ARBA00022723"/>
    </source>
</evidence>
<dbReference type="Pfam" id="PF25600">
    <property type="entry name" value="TRIM_CC"/>
    <property type="match status" value="1"/>
</dbReference>
<evidence type="ECO:0000256" key="5">
    <source>
        <dbReference type="ARBA" id="ARBA00022859"/>
    </source>
</evidence>
<dbReference type="InterPro" id="IPR017907">
    <property type="entry name" value="Znf_RING_CS"/>
</dbReference>
<protein>
    <submittedName>
        <fullName evidence="9">Uncharacterized protein</fullName>
    </submittedName>
</protein>
<dbReference type="AlphaFoldDB" id="A0A8D2ZHU2"/>
<dbReference type="SUPFAM" id="SSF57845">
    <property type="entry name" value="B-box zinc-binding domain"/>
    <property type="match status" value="1"/>
</dbReference>
<dbReference type="GeneTree" id="ENSGT01040000240400"/>
<dbReference type="GO" id="GO:0045087">
    <property type="term" value="P:innate immune response"/>
    <property type="evidence" value="ECO:0007669"/>
    <property type="project" value="UniProtKB-KW"/>
</dbReference>
<dbReference type="SUPFAM" id="SSF49899">
    <property type="entry name" value="Concanavalin A-like lectins/glucanases"/>
    <property type="match status" value="1"/>
</dbReference>
<name>A0A8D2ZHU2_SCOMX</name>
<keyword evidence="2" id="KW-0479">Metal-binding</keyword>
<reference evidence="9" key="2">
    <citation type="submission" date="2025-08" db="UniProtKB">
        <authorList>
            <consortium name="Ensembl"/>
        </authorList>
    </citation>
    <scope>IDENTIFICATION</scope>
</reference>
<sequence length="466" mass="52421">MSSAHCPLTEDQFLCSICLDVFTDPVSTPCAHNFCNDCITEHWTVSDTCPMREELFYTRPQLRVNTFISEMVAQFRHEARQKTSSSSSSEQRACDACTGTKLRALKSCLVSLASYCETHLGPHLRAPRLKRHRLIDPVDSLEDRVCMRHEKNPWSRSVRQTRTCVCTLCPVSGHETHDVVPLREECERKKVELEATEAGSQQMLQKRRLRIQEVKRSVKISEDEAEGVQVIAALKESVDRGLNELIKEIEDKQATTENPAEDSITELERQISELTTRGTEVEQLSLSEDHLLFLRSLPSPQAAPPTKDWTQVRVRPPSHEGTVVRAASELEETLSREDLGVASESIERKGKLHLSPEFGYWAIWLRNGNEYAALCGPGVRLSLRSQPEGVGVFVDYEQGLVSLRDADAAAHTYSYTCRCFTEKLHPYFCPSNNEGGENSAPLIICPNRFNFGVDRDRGADPGISFV</sequence>
<keyword evidence="3 6" id="KW-0863">Zinc-finger</keyword>
<proteinExistence type="predicted"/>
<keyword evidence="1" id="KW-0399">Innate immunity</keyword>
<dbReference type="InterPro" id="IPR051051">
    <property type="entry name" value="E3_ubiq-ligase_TRIM/RNF"/>
</dbReference>
<dbReference type="InterPro" id="IPR013320">
    <property type="entry name" value="ConA-like_dom_sf"/>
</dbReference>
<evidence type="ECO:0000256" key="4">
    <source>
        <dbReference type="ARBA" id="ARBA00022833"/>
    </source>
</evidence>
<evidence type="ECO:0000313" key="10">
    <source>
        <dbReference type="Proteomes" id="UP000694558"/>
    </source>
</evidence>
<dbReference type="PROSITE" id="PS50188">
    <property type="entry name" value="B302_SPRY"/>
    <property type="match status" value="1"/>
</dbReference>
<accession>A0A8D2ZHU2</accession>
<dbReference type="SUPFAM" id="SSF57850">
    <property type="entry name" value="RING/U-box"/>
    <property type="match status" value="1"/>
</dbReference>
<dbReference type="InterPro" id="IPR003877">
    <property type="entry name" value="SPRY_dom"/>
</dbReference>
<feature type="domain" description="B30.2/SPRY" evidence="8">
    <location>
        <begin position="252"/>
        <end position="449"/>
    </location>
</feature>
<dbReference type="Gene3D" id="2.60.120.920">
    <property type="match status" value="1"/>
</dbReference>
<evidence type="ECO:0000256" key="6">
    <source>
        <dbReference type="PROSITE-ProRule" id="PRU00175"/>
    </source>
</evidence>
<dbReference type="InterPro" id="IPR003879">
    <property type="entry name" value="Butyrophylin_SPRY"/>
</dbReference>
<dbReference type="InterPro" id="IPR043136">
    <property type="entry name" value="B30.2/SPRY_sf"/>
</dbReference>
<dbReference type="GO" id="GO:0008270">
    <property type="term" value="F:zinc ion binding"/>
    <property type="evidence" value="ECO:0007669"/>
    <property type="project" value="UniProtKB-KW"/>
</dbReference>
<dbReference type="Gene3D" id="4.10.830.40">
    <property type="match status" value="1"/>
</dbReference>
<dbReference type="PROSITE" id="PS50089">
    <property type="entry name" value="ZF_RING_2"/>
    <property type="match status" value="1"/>
</dbReference>
<dbReference type="SMART" id="SM00184">
    <property type="entry name" value="RING"/>
    <property type="match status" value="1"/>
</dbReference>
<dbReference type="InterPro" id="IPR001841">
    <property type="entry name" value="Znf_RING"/>
</dbReference>
<dbReference type="PRINTS" id="PR01407">
    <property type="entry name" value="BUTYPHLNCDUF"/>
</dbReference>
<evidence type="ECO:0000259" key="7">
    <source>
        <dbReference type="PROSITE" id="PS50089"/>
    </source>
</evidence>
<dbReference type="Ensembl" id="ENSSMAT00000002475.2">
    <property type="protein sequence ID" value="ENSSMAP00000002433.2"/>
    <property type="gene ID" value="ENSSMAG00000001526.2"/>
</dbReference>
<dbReference type="Pfam" id="PF13445">
    <property type="entry name" value="zf-RING_UBOX"/>
    <property type="match status" value="1"/>
</dbReference>
<dbReference type="Gene3D" id="3.30.160.60">
    <property type="entry name" value="Classic Zinc Finger"/>
    <property type="match status" value="1"/>
</dbReference>
<organism evidence="9 10">
    <name type="scientific">Scophthalmus maximus</name>
    <name type="common">Turbot</name>
    <name type="synonym">Psetta maxima</name>
    <dbReference type="NCBI Taxonomy" id="52904"/>
    <lineage>
        <taxon>Eukaryota</taxon>
        <taxon>Metazoa</taxon>
        <taxon>Chordata</taxon>
        <taxon>Craniata</taxon>
        <taxon>Vertebrata</taxon>
        <taxon>Euteleostomi</taxon>
        <taxon>Actinopterygii</taxon>
        <taxon>Neopterygii</taxon>
        <taxon>Teleostei</taxon>
        <taxon>Neoteleostei</taxon>
        <taxon>Acanthomorphata</taxon>
        <taxon>Carangaria</taxon>
        <taxon>Pleuronectiformes</taxon>
        <taxon>Pleuronectoidei</taxon>
        <taxon>Scophthalmidae</taxon>
        <taxon>Scophthalmus</taxon>
    </lineage>
</organism>
<dbReference type="Proteomes" id="UP000694558">
    <property type="component" value="Chromosome 8"/>
</dbReference>
<keyword evidence="4" id="KW-0862">Zinc</keyword>
<dbReference type="PANTHER" id="PTHR25465:SF32">
    <property type="entry name" value="BLOODTHIRSTY-RELATED GENE FAMILY, MEMBER 16 ISOFORM X1-RELATED"/>
    <property type="match status" value="1"/>
</dbReference>
<keyword evidence="5" id="KW-0391">Immunity</keyword>
<reference evidence="9" key="1">
    <citation type="submission" date="2023-05" db="EMBL/GenBank/DDBJ databases">
        <title>High-quality long-read genome of Scophthalmus maximus.</title>
        <authorList>
            <person name="Lien S."/>
            <person name="Martinez P."/>
        </authorList>
    </citation>
    <scope>NUCLEOTIDE SEQUENCE [LARGE SCALE GENOMIC DNA]</scope>
</reference>
<dbReference type="PROSITE" id="PS00518">
    <property type="entry name" value="ZF_RING_1"/>
    <property type="match status" value="1"/>
</dbReference>
<dbReference type="InterPro" id="IPR058030">
    <property type="entry name" value="TRIM8/14/16/25/29/45/65_CC"/>
</dbReference>
<evidence type="ECO:0000256" key="3">
    <source>
        <dbReference type="ARBA" id="ARBA00022771"/>
    </source>
</evidence>
<dbReference type="InterPro" id="IPR027370">
    <property type="entry name" value="Znf-RING_euk"/>
</dbReference>
<dbReference type="SMART" id="SM00449">
    <property type="entry name" value="SPRY"/>
    <property type="match status" value="1"/>
</dbReference>
<feature type="domain" description="RING-type" evidence="7">
    <location>
        <begin position="15"/>
        <end position="53"/>
    </location>
</feature>